<dbReference type="Pfam" id="PF02811">
    <property type="entry name" value="PHP"/>
    <property type="match status" value="1"/>
</dbReference>
<name>A0ABV8L266_9NOCA</name>
<feature type="domain" description="Polymerase/histidinol phosphatase N-terminal" evidence="15">
    <location>
        <begin position="11"/>
        <end position="78"/>
    </location>
</feature>
<evidence type="ECO:0000256" key="9">
    <source>
        <dbReference type="ARBA" id="ARBA00022763"/>
    </source>
</evidence>
<evidence type="ECO:0000256" key="4">
    <source>
        <dbReference type="ARBA" id="ARBA00017273"/>
    </source>
</evidence>
<dbReference type="EMBL" id="JBHSBA010000003">
    <property type="protein sequence ID" value="MFC4124845.1"/>
    <property type="molecule type" value="Genomic_DNA"/>
</dbReference>
<evidence type="ECO:0000256" key="11">
    <source>
        <dbReference type="ARBA" id="ARBA00023204"/>
    </source>
</evidence>
<keyword evidence="17" id="KW-1185">Reference proteome</keyword>
<keyword evidence="5 13" id="KW-0963">Cytoplasm</keyword>
<feature type="region of interest" description="Disordered" evidence="14">
    <location>
        <begin position="1085"/>
        <end position="1133"/>
    </location>
</feature>
<dbReference type="Gene3D" id="1.10.150.870">
    <property type="match status" value="1"/>
</dbReference>
<dbReference type="InterPro" id="IPR004365">
    <property type="entry name" value="NA-bd_OB_tRNA"/>
</dbReference>
<feature type="region of interest" description="Disordered" evidence="14">
    <location>
        <begin position="983"/>
        <end position="1011"/>
    </location>
</feature>
<dbReference type="InterPro" id="IPR011708">
    <property type="entry name" value="DNA_pol3_alpha_NTPase_dom"/>
</dbReference>
<feature type="compositionally biased region" description="Basic and acidic residues" evidence="14">
    <location>
        <begin position="114"/>
        <end position="126"/>
    </location>
</feature>
<evidence type="ECO:0000256" key="8">
    <source>
        <dbReference type="ARBA" id="ARBA00022705"/>
    </source>
</evidence>
<dbReference type="Proteomes" id="UP001595767">
    <property type="component" value="Unassembled WGS sequence"/>
</dbReference>
<keyword evidence="10 13" id="KW-0239">DNA-directed DNA polymerase</keyword>
<evidence type="ECO:0000259" key="15">
    <source>
        <dbReference type="SMART" id="SM00481"/>
    </source>
</evidence>
<dbReference type="RefSeq" id="WP_378548568.1">
    <property type="nucleotide sequence ID" value="NZ_JBHSBA010000003.1"/>
</dbReference>
<feature type="region of interest" description="Disordered" evidence="14">
    <location>
        <begin position="80"/>
        <end position="136"/>
    </location>
</feature>
<evidence type="ECO:0000256" key="14">
    <source>
        <dbReference type="SAM" id="MobiDB-lite"/>
    </source>
</evidence>
<evidence type="ECO:0000256" key="2">
    <source>
        <dbReference type="ARBA" id="ARBA00007391"/>
    </source>
</evidence>
<keyword evidence="6 13" id="KW-0808">Transferase</keyword>
<dbReference type="Gene3D" id="3.20.20.140">
    <property type="entry name" value="Metal-dependent hydrolases"/>
    <property type="match status" value="1"/>
</dbReference>
<dbReference type="EC" id="2.7.7.7" evidence="3 13"/>
<comment type="caution">
    <text evidence="16">The sequence shown here is derived from an EMBL/GenBank/DDBJ whole genome shotgun (WGS) entry which is preliminary data.</text>
</comment>
<evidence type="ECO:0000313" key="16">
    <source>
        <dbReference type="EMBL" id="MFC4124845.1"/>
    </source>
</evidence>
<reference evidence="17" key="1">
    <citation type="journal article" date="2019" name="Int. J. Syst. Evol. Microbiol.">
        <title>The Global Catalogue of Microorganisms (GCM) 10K type strain sequencing project: providing services to taxonomists for standard genome sequencing and annotation.</title>
        <authorList>
            <consortium name="The Broad Institute Genomics Platform"/>
            <consortium name="The Broad Institute Genome Sequencing Center for Infectious Disease"/>
            <person name="Wu L."/>
            <person name="Ma J."/>
        </authorList>
    </citation>
    <scope>NUCLEOTIDE SEQUENCE [LARGE SCALE GENOMIC DNA]</scope>
    <source>
        <strain evidence="17">CGMCC 4.7204</strain>
    </source>
</reference>
<dbReference type="InterPro" id="IPR023073">
    <property type="entry name" value="DnaE2"/>
</dbReference>
<keyword evidence="7 13" id="KW-0548">Nucleotidyltransferase</keyword>
<comment type="subcellular location">
    <subcellularLocation>
        <location evidence="1 13">Cytoplasm</location>
    </subcellularLocation>
</comment>
<evidence type="ECO:0000256" key="1">
    <source>
        <dbReference type="ARBA" id="ARBA00004496"/>
    </source>
</evidence>
<keyword evidence="9 13" id="KW-0227">DNA damage</keyword>
<evidence type="ECO:0000256" key="7">
    <source>
        <dbReference type="ARBA" id="ARBA00022695"/>
    </source>
</evidence>
<evidence type="ECO:0000256" key="12">
    <source>
        <dbReference type="ARBA" id="ARBA00049244"/>
    </source>
</evidence>
<dbReference type="Pfam" id="PF14579">
    <property type="entry name" value="HHH_6"/>
    <property type="match status" value="1"/>
</dbReference>
<dbReference type="Pfam" id="PF01336">
    <property type="entry name" value="tRNA_anti-codon"/>
    <property type="match status" value="1"/>
</dbReference>
<dbReference type="SMART" id="SM00481">
    <property type="entry name" value="POLIIIAc"/>
    <property type="match status" value="1"/>
</dbReference>
<dbReference type="PANTHER" id="PTHR32294:SF4">
    <property type="entry name" value="ERROR-PRONE DNA POLYMERASE"/>
    <property type="match status" value="1"/>
</dbReference>
<sequence length="1308" mass="138214">MERPAATVPYAELHVHSAYSFLDGASQPEELVEEAVRLGLEALALTDHNGFYGTVRFAEAAREWGMPTVFGAELSLGTDAEAAPGRGDAVRRRTVPRGGVPRRAPGSGSAARWTSRDSVSDADCRDGSAAAGAPDLLGARNATGRRLVRGAEDAGRSGVPVGSGTGLDLAPDSLPRTGFPDPIGPHLLILARGQEGYRRLSREMAAAHMAAGTKGVLRYDLDTLAAAAGGHWQILTGCRKGHLRAALEQDLATGDTGLPKAEAALRDLIDRFGADRVSVELTHHGIATDDERNAYLVAVADRVGVPVLATTGAHFAAPAQRRRAMALAAIRARSSLDEMAGWLPSTGGAHLRSGAEMARLFAEHPRAVPNAVELARECAFDLSLIAPRLPPFTVPEGHDEDSWLRRLAMDGAARRYGPPERNPRAYRQLEHELAVIERMEFPGYFLVVHDIVEFCKGNGILCQGRGSAANSAVCYAIGITNVDPVGNKLLFERFLSTERDGPPDIDIDIESDRREEAIQHVYAKYGRDYAAQVANVITYRGKSSVRDAARALGFSPGQQDAWSKQVSRWSGVAAETGTDIPAPVLDLAGDLDGLPRHLGIHSGGMVICDRPIADVCPVEWARMAGRSVLQWDKDDCAAVGLVKFDLLGLGMLSALRYMIDLVREHKGKTVELHALDLGEPAVYEMLQRADSIGVFQVESRAQMATLPRLKPRTFYDLVVEVALIRPGPIQGGSVHPYIRRRNGLEKPDCDHPALENSLARTLGVPLFQEQLMQMAIDVAGFSAAEADQLRRAMGSKRSPEKMELLKDRLYQGMRDLHGITGDLADRIYEKLYAFANFGFPESHSQSFASIVFYSAWFKLHHPAAFCAGLLRAQPMGFYSPQSLVADARRHGVRVHGPDINASNAEPTLENRGTEIRLGLSAIRHIGADLAARLVDDRTAHGRYTSMLDLTGRVGLTVAQAESLATAGALDVLVDAEPGGHAAGVPGASVAGGERSAGVHHPDRPVSTSANSNARIEAVTVDVMGAGVDDAPVVAGGVSGGAPDGRVESGGVAAGVPSGWVDGGGVAAGVGDGRAVAGGADADVDEAGAADGGSHGRGADRAGRGNGVRRAAGVAAGERPDLLPGTGAAADRARRGSSVRRAALWAAGAAAGERPDLLPGTGAATQAPALPGMSALELAAADVWATGISPGSYPTEFLRAHLNSLGVVPAAELLLVEDGTRILVAGAVTHRQRPATAAGVTFLNLEDETGMVNVVCSVGLWTRYRRLAQTATALLIRGRLQNAEGAASLLADHLEPLDLRIVARSRDFR</sequence>
<proteinExistence type="inferred from homology"/>
<dbReference type="InterPro" id="IPR003141">
    <property type="entry name" value="Pol/His_phosphatase_N"/>
</dbReference>
<dbReference type="HAMAP" id="MF_01902">
    <property type="entry name" value="DNApol_error_prone"/>
    <property type="match status" value="1"/>
</dbReference>
<evidence type="ECO:0000256" key="6">
    <source>
        <dbReference type="ARBA" id="ARBA00022679"/>
    </source>
</evidence>
<evidence type="ECO:0000256" key="3">
    <source>
        <dbReference type="ARBA" id="ARBA00012417"/>
    </source>
</evidence>
<gene>
    <name evidence="13" type="primary">dnaE2</name>
    <name evidence="16" type="ORF">ACFOW8_07900</name>
</gene>
<organism evidence="16 17">
    <name type="scientific">Nocardia rhizosphaerae</name>
    <dbReference type="NCBI Taxonomy" id="1691571"/>
    <lineage>
        <taxon>Bacteria</taxon>
        <taxon>Bacillati</taxon>
        <taxon>Actinomycetota</taxon>
        <taxon>Actinomycetes</taxon>
        <taxon>Mycobacteriales</taxon>
        <taxon>Nocardiaceae</taxon>
        <taxon>Nocardia</taxon>
    </lineage>
</organism>
<comment type="catalytic activity">
    <reaction evidence="12 13">
        <text>DNA(n) + a 2'-deoxyribonucleoside 5'-triphosphate = DNA(n+1) + diphosphate</text>
        <dbReference type="Rhea" id="RHEA:22508"/>
        <dbReference type="Rhea" id="RHEA-COMP:17339"/>
        <dbReference type="Rhea" id="RHEA-COMP:17340"/>
        <dbReference type="ChEBI" id="CHEBI:33019"/>
        <dbReference type="ChEBI" id="CHEBI:61560"/>
        <dbReference type="ChEBI" id="CHEBI:173112"/>
        <dbReference type="EC" id="2.7.7.7"/>
    </reaction>
</comment>
<protein>
    <recommendedName>
        <fullName evidence="4 13">Error-prone DNA polymerase</fullName>
        <ecNumber evidence="3 13">2.7.7.7</ecNumber>
    </recommendedName>
</protein>
<keyword evidence="8 13" id="KW-0235">DNA replication</keyword>
<evidence type="ECO:0000313" key="17">
    <source>
        <dbReference type="Proteomes" id="UP001595767"/>
    </source>
</evidence>
<dbReference type="InterPro" id="IPR029460">
    <property type="entry name" value="DNAPol_HHH"/>
</dbReference>
<evidence type="ECO:0000256" key="13">
    <source>
        <dbReference type="HAMAP-Rule" id="MF_01902"/>
    </source>
</evidence>
<dbReference type="InterPro" id="IPR016195">
    <property type="entry name" value="Pol/histidinol_Pase-like"/>
</dbReference>
<comment type="function">
    <text evidence="13">DNA polymerase involved in damage-induced mutagenesis and translesion synthesis (TLS). It is not the major replicative DNA polymerase.</text>
</comment>
<feature type="compositionally biased region" description="Low complexity" evidence="14">
    <location>
        <begin position="1107"/>
        <end position="1116"/>
    </location>
</feature>
<dbReference type="CDD" id="cd04485">
    <property type="entry name" value="DnaE_OBF"/>
    <property type="match status" value="1"/>
</dbReference>
<dbReference type="Pfam" id="PF17657">
    <property type="entry name" value="DNA_pol3_finger"/>
    <property type="match status" value="1"/>
</dbReference>
<dbReference type="PANTHER" id="PTHR32294">
    <property type="entry name" value="DNA POLYMERASE III SUBUNIT ALPHA"/>
    <property type="match status" value="1"/>
</dbReference>
<dbReference type="NCBIfam" id="NF004225">
    <property type="entry name" value="PRK05672.1"/>
    <property type="match status" value="1"/>
</dbReference>
<accession>A0ABV8L266</accession>
<dbReference type="SUPFAM" id="SSF89550">
    <property type="entry name" value="PHP domain-like"/>
    <property type="match status" value="1"/>
</dbReference>
<evidence type="ECO:0000256" key="5">
    <source>
        <dbReference type="ARBA" id="ARBA00022490"/>
    </source>
</evidence>
<dbReference type="InterPro" id="IPR004805">
    <property type="entry name" value="DnaE2/DnaE/PolC"/>
</dbReference>
<evidence type="ECO:0000256" key="10">
    <source>
        <dbReference type="ARBA" id="ARBA00022932"/>
    </source>
</evidence>
<dbReference type="InterPro" id="IPR004013">
    <property type="entry name" value="PHP_dom"/>
</dbReference>
<comment type="similarity">
    <text evidence="2 13">Belongs to the DNA polymerase type-C family. DnaE2 subfamily.</text>
</comment>
<dbReference type="NCBIfam" id="TIGR00594">
    <property type="entry name" value="polc"/>
    <property type="match status" value="1"/>
</dbReference>
<feature type="region of interest" description="Disordered" evidence="14">
    <location>
        <begin position="150"/>
        <end position="178"/>
    </location>
</feature>
<dbReference type="InterPro" id="IPR040982">
    <property type="entry name" value="DNA_pol3_finger"/>
</dbReference>
<feature type="compositionally biased region" description="Low complexity" evidence="14">
    <location>
        <begin position="96"/>
        <end position="106"/>
    </location>
</feature>
<dbReference type="Pfam" id="PF07733">
    <property type="entry name" value="DNA_pol3_alpha"/>
    <property type="match status" value="1"/>
</dbReference>
<keyword evidence="11 13" id="KW-0234">DNA repair</keyword>
<feature type="compositionally biased region" description="Low complexity" evidence="14">
    <location>
        <begin position="983"/>
        <end position="993"/>
    </location>
</feature>